<dbReference type="AlphaFoldDB" id="C8VZF4"/>
<keyword evidence="2" id="KW-1185">Reference proteome</keyword>
<gene>
    <name evidence="1" type="ordered locus">Dtox_4232</name>
</gene>
<evidence type="ECO:0000313" key="1">
    <source>
        <dbReference type="EMBL" id="ACV64899.1"/>
    </source>
</evidence>
<accession>C8VZF4</accession>
<name>C8VZF4_DESAS</name>
<dbReference type="eggNOG" id="ENOG502Z9KA">
    <property type="taxonomic scope" value="Bacteria"/>
</dbReference>
<reference evidence="1 2" key="1">
    <citation type="journal article" date="2009" name="Stand. Genomic Sci.">
        <title>Complete genome sequence of Desulfotomaculum acetoxidans type strain (5575).</title>
        <authorList>
            <person name="Spring S."/>
            <person name="Lapidus A."/>
            <person name="Schroder M."/>
            <person name="Gleim D."/>
            <person name="Sims D."/>
            <person name="Meincke L."/>
            <person name="Glavina Del Rio T."/>
            <person name="Tice H."/>
            <person name="Copeland A."/>
            <person name="Cheng J.F."/>
            <person name="Lucas S."/>
            <person name="Chen F."/>
            <person name="Nolan M."/>
            <person name="Bruce D."/>
            <person name="Goodwin L."/>
            <person name="Pitluck S."/>
            <person name="Ivanova N."/>
            <person name="Mavromatis K."/>
            <person name="Mikhailova N."/>
            <person name="Pati A."/>
            <person name="Chen A."/>
            <person name="Palaniappan K."/>
            <person name="Land M."/>
            <person name="Hauser L."/>
            <person name="Chang Y.J."/>
            <person name="Jeffries C.D."/>
            <person name="Chain P."/>
            <person name="Saunders E."/>
            <person name="Brettin T."/>
            <person name="Detter J.C."/>
            <person name="Goker M."/>
            <person name="Bristow J."/>
            <person name="Eisen J.A."/>
            <person name="Markowitz V."/>
            <person name="Hugenholtz P."/>
            <person name="Kyrpides N.C."/>
            <person name="Klenk H.P."/>
            <person name="Han C."/>
        </authorList>
    </citation>
    <scope>NUCLEOTIDE SEQUENCE [LARGE SCALE GENOMIC DNA]</scope>
    <source>
        <strain evidence="2">ATCC 49208 / DSM 771 / VKM B-1644</strain>
    </source>
</reference>
<protein>
    <submittedName>
        <fullName evidence="1">Uncharacterized protein</fullName>
    </submittedName>
</protein>
<sequence length="373" mass="41067">MHAYWLPRPVGEMAGNDDAVVYLQAGISGEIKPEDVPLASGVDLTTLKNDDEDPLEVVVEVPTGRSKRGWNYKPEAIQAIVKHVQEKTLSGFLGHQKPEDVDSEFKPPVTHWVGAIWKDGKGYFRGVVDAAANDLKRWIRSKRVNQVSIFGVPKLVKVAGETQVVDYLPMSIDWTPLDRAGMPTRIVAVGEMDQIIGGGETLNFQELIAMLKKMLHGREITMGQLAGEMGWTVSSLAGELDAKWLQYIKNNEELLEKVREALGITGEMDILARAKEAYASLEEKKKASQAELIDQVVKEKVSGEIAQSLVRRILTVPEDATKEQVAGEIDKALNDPALKDAISKLRTDRPAYTGSVQSTKDSGGMLVTRKVNI</sequence>
<dbReference type="HOGENOM" id="CLU_043926_0_0_9"/>
<proteinExistence type="predicted"/>
<organism evidence="1 2">
    <name type="scientific">Desulfofarcimen acetoxidans (strain ATCC 49208 / DSM 771 / KCTC 5769 / VKM B-1644 / 5575)</name>
    <name type="common">Desulfotomaculum acetoxidans</name>
    <dbReference type="NCBI Taxonomy" id="485916"/>
    <lineage>
        <taxon>Bacteria</taxon>
        <taxon>Bacillati</taxon>
        <taxon>Bacillota</taxon>
        <taxon>Clostridia</taxon>
        <taxon>Eubacteriales</taxon>
        <taxon>Peptococcaceae</taxon>
        <taxon>Desulfofarcimen</taxon>
    </lineage>
</organism>
<dbReference type="Proteomes" id="UP000002217">
    <property type="component" value="Chromosome"/>
</dbReference>
<dbReference type="STRING" id="485916.Dtox_4232"/>
<dbReference type="KEGG" id="dae:Dtox_4232"/>
<evidence type="ECO:0000313" key="2">
    <source>
        <dbReference type="Proteomes" id="UP000002217"/>
    </source>
</evidence>
<dbReference type="EMBL" id="CP001720">
    <property type="protein sequence ID" value="ACV64899.1"/>
    <property type="molecule type" value="Genomic_DNA"/>
</dbReference>
<dbReference type="RefSeq" id="WP_015759569.1">
    <property type="nucleotide sequence ID" value="NC_013216.1"/>
</dbReference>